<dbReference type="Gene3D" id="3.30.420.10">
    <property type="entry name" value="Ribonuclease H-like superfamily/Ribonuclease H"/>
    <property type="match status" value="1"/>
</dbReference>
<dbReference type="InterPro" id="IPR053151">
    <property type="entry name" value="RNase_H-like"/>
</dbReference>
<gene>
    <name evidence="2" type="ORF">LTRI10_LOCUS33359</name>
</gene>
<dbReference type="InterPro" id="IPR012337">
    <property type="entry name" value="RNaseH-like_sf"/>
</dbReference>
<dbReference type="Proteomes" id="UP001497516">
    <property type="component" value="Chromosome 6"/>
</dbReference>
<dbReference type="InterPro" id="IPR002156">
    <property type="entry name" value="RNaseH_domain"/>
</dbReference>
<evidence type="ECO:0000313" key="2">
    <source>
        <dbReference type="EMBL" id="CAL1392737.1"/>
    </source>
</evidence>
<dbReference type="GO" id="GO:0004523">
    <property type="term" value="F:RNA-DNA hybrid ribonuclease activity"/>
    <property type="evidence" value="ECO:0007669"/>
    <property type="project" value="InterPro"/>
</dbReference>
<proteinExistence type="predicted"/>
<protein>
    <recommendedName>
        <fullName evidence="1">RNase H type-1 domain-containing protein</fullName>
    </recommendedName>
</protein>
<dbReference type="PANTHER" id="PTHR47723:SF13">
    <property type="entry name" value="PUTATIVE-RELATED"/>
    <property type="match status" value="1"/>
</dbReference>
<dbReference type="AlphaFoldDB" id="A0AAV2F3X7"/>
<evidence type="ECO:0000259" key="1">
    <source>
        <dbReference type="Pfam" id="PF13456"/>
    </source>
</evidence>
<evidence type="ECO:0000313" key="3">
    <source>
        <dbReference type="Proteomes" id="UP001497516"/>
    </source>
</evidence>
<accession>A0AAV2F3X7</accession>
<dbReference type="Pfam" id="PF13456">
    <property type="entry name" value="RVT_3"/>
    <property type="match status" value="1"/>
</dbReference>
<dbReference type="EMBL" id="OZ034819">
    <property type="protein sequence ID" value="CAL1392737.1"/>
    <property type="molecule type" value="Genomic_DNA"/>
</dbReference>
<dbReference type="SUPFAM" id="SSF53098">
    <property type="entry name" value="Ribonuclease H-like"/>
    <property type="match status" value="1"/>
</dbReference>
<organism evidence="2 3">
    <name type="scientific">Linum trigynum</name>
    <dbReference type="NCBI Taxonomy" id="586398"/>
    <lineage>
        <taxon>Eukaryota</taxon>
        <taxon>Viridiplantae</taxon>
        <taxon>Streptophyta</taxon>
        <taxon>Embryophyta</taxon>
        <taxon>Tracheophyta</taxon>
        <taxon>Spermatophyta</taxon>
        <taxon>Magnoliopsida</taxon>
        <taxon>eudicotyledons</taxon>
        <taxon>Gunneridae</taxon>
        <taxon>Pentapetalae</taxon>
        <taxon>rosids</taxon>
        <taxon>fabids</taxon>
        <taxon>Malpighiales</taxon>
        <taxon>Linaceae</taxon>
        <taxon>Linum</taxon>
    </lineage>
</organism>
<dbReference type="CDD" id="cd06222">
    <property type="entry name" value="RNase_H_like"/>
    <property type="match status" value="1"/>
</dbReference>
<dbReference type="PANTHER" id="PTHR47723">
    <property type="entry name" value="OS05G0353850 PROTEIN"/>
    <property type="match status" value="1"/>
</dbReference>
<dbReference type="GO" id="GO:0003676">
    <property type="term" value="F:nucleic acid binding"/>
    <property type="evidence" value="ECO:0007669"/>
    <property type="project" value="InterPro"/>
</dbReference>
<dbReference type="InterPro" id="IPR036397">
    <property type="entry name" value="RNaseH_sf"/>
</dbReference>
<sequence length="126" mass="14460">MNLGRCSITRAEIWGAIRDLQLAWDLGYKRVELQLDSTTAVRLLSETASTDNQHAILVLSFHELRKQDWELRVTHVYREANFLAEHLEHLGHSLSPGTHHVDPEDPYISHWLLYDSVGGFTVRSIS</sequence>
<dbReference type="InterPro" id="IPR044730">
    <property type="entry name" value="RNase_H-like_dom_plant"/>
</dbReference>
<reference evidence="2 3" key="1">
    <citation type="submission" date="2024-04" db="EMBL/GenBank/DDBJ databases">
        <authorList>
            <person name="Fracassetti M."/>
        </authorList>
    </citation>
    <scope>NUCLEOTIDE SEQUENCE [LARGE SCALE GENOMIC DNA]</scope>
</reference>
<name>A0AAV2F3X7_9ROSI</name>
<keyword evidence="3" id="KW-1185">Reference proteome</keyword>
<feature type="domain" description="RNase H type-1" evidence="1">
    <location>
        <begin position="6"/>
        <end position="87"/>
    </location>
</feature>